<dbReference type="RefSeq" id="WP_209872667.1">
    <property type="nucleotide sequence ID" value="NZ_JAGGLV010000006.1"/>
</dbReference>
<dbReference type="EMBL" id="JAGGLV010000006">
    <property type="protein sequence ID" value="MBP2112100.1"/>
    <property type="molecule type" value="Genomic_DNA"/>
</dbReference>
<gene>
    <name evidence="1" type="ORF">J2Z70_002254</name>
</gene>
<protein>
    <recommendedName>
        <fullName evidence="3">DUF1877 family protein</fullName>
    </recommendedName>
</protein>
<dbReference type="Gene3D" id="3.40.1760.10">
    <property type="entry name" value="YfbM-like super family"/>
    <property type="match status" value="1"/>
</dbReference>
<evidence type="ECO:0000313" key="1">
    <source>
        <dbReference type="EMBL" id="MBP2112100.1"/>
    </source>
</evidence>
<dbReference type="SUPFAM" id="SSF111069">
    <property type="entry name" value="Hypothetical protein yfbM"/>
    <property type="match status" value="1"/>
</dbReference>
<dbReference type="Proteomes" id="UP000773462">
    <property type="component" value="Unassembled WGS sequence"/>
</dbReference>
<keyword evidence="2" id="KW-1185">Reference proteome</keyword>
<dbReference type="InterPro" id="IPR015068">
    <property type="entry name" value="DUF1877"/>
</dbReference>
<evidence type="ECO:0008006" key="3">
    <source>
        <dbReference type="Google" id="ProtNLM"/>
    </source>
</evidence>
<accession>A0ABS4NPX6</accession>
<dbReference type="Pfam" id="PF08974">
    <property type="entry name" value="DUF1877"/>
    <property type="match status" value="1"/>
</dbReference>
<comment type="caution">
    <text evidence="1">The sequence shown here is derived from an EMBL/GenBank/DDBJ whole genome shotgun (WGS) entry which is preliminary data.</text>
</comment>
<sequence length="154" mass="17563">MGMIGNYLAVHAEMLQSIRTEEVSLHEIGPKLDIDKSWQALHYILNGGQEGNHSPLGAAVPLTSHYIGHFSDAEVFALEPDEVKLTAEALEGIEEAWLREHYPFRQMMEEGIYPLMDDDEADEFFDYIYTYFQAIREFYQQASASASCVVFYIS</sequence>
<evidence type="ECO:0000313" key="2">
    <source>
        <dbReference type="Proteomes" id="UP000773462"/>
    </source>
</evidence>
<dbReference type="InterPro" id="IPR035944">
    <property type="entry name" value="YfbM-like_sf"/>
</dbReference>
<proteinExistence type="predicted"/>
<reference evidence="1 2" key="1">
    <citation type="submission" date="2021-03" db="EMBL/GenBank/DDBJ databases">
        <title>Genomic Encyclopedia of Type Strains, Phase IV (KMG-IV): sequencing the most valuable type-strain genomes for metagenomic binning, comparative biology and taxonomic classification.</title>
        <authorList>
            <person name="Goeker M."/>
        </authorList>
    </citation>
    <scope>NUCLEOTIDE SEQUENCE [LARGE SCALE GENOMIC DNA]</scope>
    <source>
        <strain evidence="1 2">DSM 101953</strain>
    </source>
</reference>
<name>A0ABS4NPX6_9BACL</name>
<organism evidence="1 2">
    <name type="scientific">Paenibacillus silagei</name>
    <dbReference type="NCBI Taxonomy" id="1670801"/>
    <lineage>
        <taxon>Bacteria</taxon>
        <taxon>Bacillati</taxon>
        <taxon>Bacillota</taxon>
        <taxon>Bacilli</taxon>
        <taxon>Bacillales</taxon>
        <taxon>Paenibacillaceae</taxon>
        <taxon>Paenibacillus</taxon>
    </lineage>
</organism>